<dbReference type="SMART" id="SM00487">
    <property type="entry name" value="DEXDc"/>
    <property type="match status" value="1"/>
</dbReference>
<keyword evidence="2 7" id="KW-0378">Hydrolase</keyword>
<dbReference type="Pfam" id="PF00270">
    <property type="entry name" value="DEAD"/>
    <property type="match status" value="1"/>
</dbReference>
<dbReference type="InterPro" id="IPR001650">
    <property type="entry name" value="Helicase_C-like"/>
</dbReference>
<gene>
    <name evidence="12" type="primary">rhlE_2</name>
    <name evidence="12" type="ORF">JGUZn3_22820</name>
</gene>
<dbReference type="Gene3D" id="3.40.50.300">
    <property type="entry name" value="P-loop containing nucleotide triphosphate hydrolases"/>
    <property type="match status" value="2"/>
</dbReference>
<organism evidence="12 13">
    <name type="scientific">Entomobacter blattae</name>
    <dbReference type="NCBI Taxonomy" id="2762277"/>
    <lineage>
        <taxon>Bacteria</taxon>
        <taxon>Pseudomonadati</taxon>
        <taxon>Pseudomonadota</taxon>
        <taxon>Alphaproteobacteria</taxon>
        <taxon>Acetobacterales</taxon>
        <taxon>Acetobacteraceae</taxon>
        <taxon>Entomobacter</taxon>
    </lineage>
</organism>
<evidence type="ECO:0000256" key="1">
    <source>
        <dbReference type="ARBA" id="ARBA00022741"/>
    </source>
</evidence>
<dbReference type="GO" id="GO:0016787">
    <property type="term" value="F:hydrolase activity"/>
    <property type="evidence" value="ECO:0007669"/>
    <property type="project" value="UniProtKB-KW"/>
</dbReference>
<evidence type="ECO:0000256" key="2">
    <source>
        <dbReference type="ARBA" id="ARBA00022801"/>
    </source>
</evidence>
<feature type="short sequence motif" description="Q motif" evidence="6">
    <location>
        <begin position="3"/>
        <end position="31"/>
    </location>
</feature>
<keyword evidence="4 7" id="KW-0067">ATP-binding</keyword>
<feature type="region of interest" description="Disordered" evidence="8">
    <location>
        <begin position="394"/>
        <end position="437"/>
    </location>
</feature>
<dbReference type="InterPro" id="IPR014001">
    <property type="entry name" value="Helicase_ATP-bd"/>
</dbReference>
<dbReference type="EMBL" id="CP060244">
    <property type="protein sequence ID" value="QNT79483.1"/>
    <property type="molecule type" value="Genomic_DNA"/>
</dbReference>
<keyword evidence="1 7" id="KW-0547">Nucleotide-binding</keyword>
<reference evidence="12 13" key="1">
    <citation type="submission" date="2020-08" db="EMBL/GenBank/DDBJ databases">
        <title>Complete genome sequence of Entomobacter blattae G55GP.</title>
        <authorList>
            <person name="Poehlein A."/>
            <person name="Guzman J."/>
            <person name="Daniel R."/>
            <person name="Vilcinskas A."/>
        </authorList>
    </citation>
    <scope>NUCLEOTIDE SEQUENCE [LARGE SCALE GENOMIC DNA]</scope>
    <source>
        <strain evidence="12 13">G55GP</strain>
    </source>
</reference>
<evidence type="ECO:0000259" key="9">
    <source>
        <dbReference type="PROSITE" id="PS51192"/>
    </source>
</evidence>
<dbReference type="Proteomes" id="UP000516349">
    <property type="component" value="Chromosome"/>
</dbReference>
<dbReference type="InterPro" id="IPR014014">
    <property type="entry name" value="RNA_helicase_DEAD_Q_motif"/>
</dbReference>
<dbReference type="CDD" id="cd00268">
    <property type="entry name" value="DEADc"/>
    <property type="match status" value="1"/>
</dbReference>
<evidence type="ECO:0000313" key="12">
    <source>
        <dbReference type="EMBL" id="QNT79483.1"/>
    </source>
</evidence>
<evidence type="ECO:0000259" key="11">
    <source>
        <dbReference type="PROSITE" id="PS51195"/>
    </source>
</evidence>
<accession>A0A7H1NUM3</accession>
<evidence type="ECO:0000256" key="8">
    <source>
        <dbReference type="SAM" id="MobiDB-lite"/>
    </source>
</evidence>
<dbReference type="PROSITE" id="PS51192">
    <property type="entry name" value="HELICASE_ATP_BIND_1"/>
    <property type="match status" value="1"/>
</dbReference>
<dbReference type="PANTHER" id="PTHR47959:SF13">
    <property type="entry name" value="ATP-DEPENDENT RNA HELICASE RHLE"/>
    <property type="match status" value="1"/>
</dbReference>
<dbReference type="PROSITE" id="PS51195">
    <property type="entry name" value="Q_MOTIF"/>
    <property type="match status" value="1"/>
</dbReference>
<evidence type="ECO:0000256" key="3">
    <source>
        <dbReference type="ARBA" id="ARBA00022806"/>
    </source>
</evidence>
<evidence type="ECO:0000256" key="5">
    <source>
        <dbReference type="ARBA" id="ARBA00038437"/>
    </source>
</evidence>
<evidence type="ECO:0000313" key="13">
    <source>
        <dbReference type="Proteomes" id="UP000516349"/>
    </source>
</evidence>
<feature type="domain" description="Helicase C-terminal" evidence="10">
    <location>
        <begin position="229"/>
        <end position="392"/>
    </location>
</feature>
<dbReference type="GO" id="GO:0003676">
    <property type="term" value="F:nucleic acid binding"/>
    <property type="evidence" value="ECO:0007669"/>
    <property type="project" value="InterPro"/>
</dbReference>
<dbReference type="GO" id="GO:0005524">
    <property type="term" value="F:ATP binding"/>
    <property type="evidence" value="ECO:0007669"/>
    <property type="project" value="UniProtKB-KW"/>
</dbReference>
<protein>
    <submittedName>
        <fullName evidence="12">ATP-dependent RNA helicase RhlE</fullName>
        <ecNumber evidence="12">3.6.4.13</ecNumber>
    </submittedName>
</protein>
<dbReference type="GO" id="GO:0003724">
    <property type="term" value="F:RNA helicase activity"/>
    <property type="evidence" value="ECO:0007669"/>
    <property type="project" value="UniProtKB-EC"/>
</dbReference>
<sequence length="437" mass="48219">MSAGFNLFKLDKSIIKALSDVGYDKPTSIQEQAIPIVLSGKDMLGLAQTGTGKTAAFSLPILQKILEAKASGPLSTIEREHKKRPLLALILAPTRELAAQIGDNIREYARYTKLRSAVVFGGVKQGRQVSELKGGVDILVAAPGRLLDLIQQDLVSLADIRFFVLDEADRMLDMGFIHDIRRVIKLLPPKKQTLLFSATMPDGVRALAETLLHSPSYVEIVPSHTTVKQIDQFVLFVDAHNKKQALLSFVNQPDVQRSVVFTLMKHEANRITEFLQKNGLNAMALHGNKSQNAREKALQGFRDGAVKVLVATDIAARGIDVDDISHVFNYDIPNLPESYVHRIGRTGRAGRAGVAISLCEGAHRVWWNYIERVVDQPISSLSEHKFYSEAAEFSKLPPPSLTGKKTSQGNFRGRSAPPRKDGVKRRPQGGNLRKQAK</sequence>
<dbReference type="InterPro" id="IPR027417">
    <property type="entry name" value="P-loop_NTPase"/>
</dbReference>
<dbReference type="InterPro" id="IPR044742">
    <property type="entry name" value="DEAD/DEAH_RhlB"/>
</dbReference>
<dbReference type="InterPro" id="IPR000629">
    <property type="entry name" value="RNA-helicase_DEAD-box_CS"/>
</dbReference>
<dbReference type="AlphaFoldDB" id="A0A7H1NUM3"/>
<evidence type="ECO:0000256" key="7">
    <source>
        <dbReference type="RuleBase" id="RU000492"/>
    </source>
</evidence>
<name>A0A7H1NUM3_9PROT</name>
<dbReference type="Pfam" id="PF00271">
    <property type="entry name" value="Helicase_C"/>
    <property type="match status" value="1"/>
</dbReference>
<feature type="domain" description="Helicase ATP-binding" evidence="9">
    <location>
        <begin position="34"/>
        <end position="218"/>
    </location>
</feature>
<dbReference type="PANTHER" id="PTHR47959">
    <property type="entry name" value="ATP-DEPENDENT RNA HELICASE RHLE-RELATED"/>
    <property type="match status" value="1"/>
</dbReference>
<dbReference type="EC" id="3.6.4.13" evidence="12"/>
<dbReference type="PROSITE" id="PS51194">
    <property type="entry name" value="HELICASE_CTER"/>
    <property type="match status" value="1"/>
</dbReference>
<feature type="domain" description="DEAD-box RNA helicase Q" evidence="11">
    <location>
        <begin position="3"/>
        <end position="31"/>
    </location>
</feature>
<dbReference type="InterPro" id="IPR011545">
    <property type="entry name" value="DEAD/DEAH_box_helicase_dom"/>
</dbReference>
<dbReference type="RefSeq" id="WP_203413638.1">
    <property type="nucleotide sequence ID" value="NZ_CP060244.1"/>
</dbReference>
<evidence type="ECO:0000256" key="6">
    <source>
        <dbReference type="PROSITE-ProRule" id="PRU00552"/>
    </source>
</evidence>
<dbReference type="KEGG" id="ebla:JGUZn3_22820"/>
<dbReference type="SMART" id="SM00490">
    <property type="entry name" value="HELICc"/>
    <property type="match status" value="1"/>
</dbReference>
<keyword evidence="3 7" id="KW-0347">Helicase</keyword>
<dbReference type="GO" id="GO:0005829">
    <property type="term" value="C:cytosol"/>
    <property type="evidence" value="ECO:0007669"/>
    <property type="project" value="TreeGrafter"/>
</dbReference>
<keyword evidence="13" id="KW-1185">Reference proteome</keyword>
<comment type="similarity">
    <text evidence="5 7">Belongs to the DEAD box helicase family.</text>
</comment>
<evidence type="ECO:0000256" key="4">
    <source>
        <dbReference type="ARBA" id="ARBA00022840"/>
    </source>
</evidence>
<dbReference type="InterPro" id="IPR050079">
    <property type="entry name" value="DEAD_box_RNA_helicase"/>
</dbReference>
<dbReference type="CDD" id="cd18787">
    <property type="entry name" value="SF2_C_DEAD"/>
    <property type="match status" value="1"/>
</dbReference>
<evidence type="ECO:0000259" key="10">
    <source>
        <dbReference type="PROSITE" id="PS51194"/>
    </source>
</evidence>
<proteinExistence type="inferred from homology"/>
<dbReference type="SUPFAM" id="SSF52540">
    <property type="entry name" value="P-loop containing nucleoside triphosphate hydrolases"/>
    <property type="match status" value="1"/>
</dbReference>
<dbReference type="PROSITE" id="PS00039">
    <property type="entry name" value="DEAD_ATP_HELICASE"/>
    <property type="match status" value="1"/>
</dbReference>